<feature type="region of interest" description="Disordered" evidence="1">
    <location>
        <begin position="1"/>
        <end position="53"/>
    </location>
</feature>
<dbReference type="Proteomes" id="UP000482800">
    <property type="component" value="Unassembled WGS sequence"/>
</dbReference>
<accession>A0A6V8K5R7</accession>
<proteinExistence type="predicted"/>
<reference evidence="2 3" key="2">
    <citation type="submission" date="2020-03" db="EMBL/GenBank/DDBJ databases">
        <authorList>
            <person name="Ichikawa N."/>
            <person name="Kimura A."/>
            <person name="Kitahashi Y."/>
            <person name="Uohara A."/>
        </authorList>
    </citation>
    <scope>NUCLEOTIDE SEQUENCE [LARGE SCALE GENOMIC DNA]</scope>
    <source>
        <strain evidence="2 3">NBRC 108639</strain>
    </source>
</reference>
<comment type="caution">
    <text evidence="2">The sequence shown here is derived from an EMBL/GenBank/DDBJ whole genome shotgun (WGS) entry which is preliminary data.</text>
</comment>
<keyword evidence="3" id="KW-1185">Reference proteome</keyword>
<feature type="compositionally biased region" description="Gly residues" evidence="1">
    <location>
        <begin position="23"/>
        <end position="37"/>
    </location>
</feature>
<gene>
    <name evidence="2" type="ORF">Phou_016790</name>
</gene>
<sequence length="89" mass="8927">MHDRDQAGLDQLQPMQELVDLGSGAGSEGAVAGAGRGQRGEPLDGVGGKGVERGVRDGQVAARWEGVEQSGDGGVGVAGVVEEVQDGDE</sequence>
<name>A0A6V8K5R7_9ACTN</name>
<dbReference type="AlphaFoldDB" id="A0A6V8K5R7"/>
<evidence type="ECO:0000313" key="2">
    <source>
        <dbReference type="EMBL" id="GFJ77499.1"/>
    </source>
</evidence>
<dbReference type="EMBL" id="BLPF01000001">
    <property type="protein sequence ID" value="GFJ77499.1"/>
    <property type="molecule type" value="Genomic_DNA"/>
</dbReference>
<reference evidence="2 3" key="1">
    <citation type="submission" date="2020-03" db="EMBL/GenBank/DDBJ databases">
        <title>Whole genome shotgun sequence of Phytohabitans houttuyneae NBRC 108639.</title>
        <authorList>
            <person name="Komaki H."/>
            <person name="Tamura T."/>
        </authorList>
    </citation>
    <scope>NUCLEOTIDE SEQUENCE [LARGE SCALE GENOMIC DNA]</scope>
    <source>
        <strain evidence="2 3">NBRC 108639</strain>
    </source>
</reference>
<evidence type="ECO:0000256" key="1">
    <source>
        <dbReference type="SAM" id="MobiDB-lite"/>
    </source>
</evidence>
<organism evidence="2 3">
    <name type="scientific">Phytohabitans houttuyneae</name>
    <dbReference type="NCBI Taxonomy" id="1076126"/>
    <lineage>
        <taxon>Bacteria</taxon>
        <taxon>Bacillati</taxon>
        <taxon>Actinomycetota</taxon>
        <taxon>Actinomycetes</taxon>
        <taxon>Micromonosporales</taxon>
        <taxon>Micromonosporaceae</taxon>
    </lineage>
</organism>
<protein>
    <submittedName>
        <fullName evidence="2">Uncharacterized protein</fullName>
    </submittedName>
</protein>
<evidence type="ECO:0000313" key="3">
    <source>
        <dbReference type="Proteomes" id="UP000482800"/>
    </source>
</evidence>